<gene>
    <name evidence="1" type="ORF">SAMN02745163_02867</name>
</gene>
<accession>A0A1M6NCX6</accession>
<sequence length="109" mass="12395">MGNCKLIEVDAIIQNPYYDAPSWIDDSIERKEFVILDRESSEEDVELFLIELLGYNNINIEQDKELVIRELLSEDEIAIAGGILFIGEDKKIFPSCCCGLEGSIGCHYY</sequence>
<reference evidence="1 2" key="1">
    <citation type="submission" date="2016-11" db="EMBL/GenBank/DDBJ databases">
        <authorList>
            <person name="Jaros S."/>
            <person name="Januszkiewicz K."/>
            <person name="Wedrychowicz H."/>
        </authorList>
    </citation>
    <scope>NUCLEOTIDE SEQUENCE [LARGE SCALE GENOMIC DNA]</scope>
    <source>
        <strain evidence="1 2">DSM 21758</strain>
    </source>
</reference>
<dbReference type="AlphaFoldDB" id="A0A1M6NCX6"/>
<dbReference type="STRING" id="1121302.SAMN02745163_02867"/>
<keyword evidence="2" id="KW-1185">Reference proteome</keyword>
<dbReference type="Proteomes" id="UP000184310">
    <property type="component" value="Unassembled WGS sequence"/>
</dbReference>
<organism evidence="1 2">
    <name type="scientific">Clostridium cavendishii DSM 21758</name>
    <dbReference type="NCBI Taxonomy" id="1121302"/>
    <lineage>
        <taxon>Bacteria</taxon>
        <taxon>Bacillati</taxon>
        <taxon>Bacillota</taxon>
        <taxon>Clostridia</taxon>
        <taxon>Eubacteriales</taxon>
        <taxon>Clostridiaceae</taxon>
        <taxon>Clostridium</taxon>
    </lineage>
</organism>
<evidence type="ECO:0000313" key="2">
    <source>
        <dbReference type="Proteomes" id="UP000184310"/>
    </source>
</evidence>
<evidence type="ECO:0000313" key="1">
    <source>
        <dbReference type="EMBL" id="SHJ93493.1"/>
    </source>
</evidence>
<dbReference type="OrthoDB" id="581789at2"/>
<dbReference type="EMBL" id="FQZB01000012">
    <property type="protein sequence ID" value="SHJ93493.1"/>
    <property type="molecule type" value="Genomic_DNA"/>
</dbReference>
<proteinExistence type="predicted"/>
<dbReference type="RefSeq" id="WP_072989076.1">
    <property type="nucleotide sequence ID" value="NZ_FQZB01000012.1"/>
</dbReference>
<name>A0A1M6NCX6_9CLOT</name>
<protein>
    <submittedName>
        <fullName evidence="1">Uncharacterized protein</fullName>
    </submittedName>
</protein>